<gene>
    <name evidence="2" type="ORF">CEK71_12135</name>
</gene>
<dbReference type="KEGG" id="mpsy:CEK71_12135"/>
<evidence type="ECO:0000313" key="3">
    <source>
        <dbReference type="Proteomes" id="UP000197019"/>
    </source>
</evidence>
<protein>
    <submittedName>
        <fullName evidence="2">Uncharacterized protein</fullName>
    </submittedName>
</protein>
<keyword evidence="3" id="KW-1185">Reference proteome</keyword>
<sequence>MTRLHNAFLSLLHIWQGLKDENLHWQSNRHAQQARLRHAQALADQALTAELAQKTAQLAHDLALLKTQHDTELELLKTRCQQDIKDYRHYLKSLDQLKQSIAASYRHLPEAVVFTIHHHAKQLLNQMWECDDFQQKMHYEMQLLHFMTTVHDEARLHKEGQGQSRLPEKTLSLLQQD</sequence>
<dbReference type="OrthoDB" id="5566236at2"/>
<dbReference type="Proteomes" id="UP000197019">
    <property type="component" value="Chromosome"/>
</dbReference>
<feature type="region of interest" description="Disordered" evidence="1">
    <location>
        <begin position="158"/>
        <end position="177"/>
    </location>
</feature>
<organism evidence="2 3">
    <name type="scientific">Methylovulum psychrotolerans</name>
    <dbReference type="NCBI Taxonomy" id="1704499"/>
    <lineage>
        <taxon>Bacteria</taxon>
        <taxon>Pseudomonadati</taxon>
        <taxon>Pseudomonadota</taxon>
        <taxon>Gammaproteobacteria</taxon>
        <taxon>Methylococcales</taxon>
        <taxon>Methylococcaceae</taxon>
        <taxon>Methylovulum</taxon>
    </lineage>
</organism>
<evidence type="ECO:0000313" key="2">
    <source>
        <dbReference type="EMBL" id="ASF46764.1"/>
    </source>
</evidence>
<name>A0A1Z4BZN8_9GAMM</name>
<proteinExistence type="predicted"/>
<dbReference type="EMBL" id="CP022129">
    <property type="protein sequence ID" value="ASF46764.1"/>
    <property type="molecule type" value="Genomic_DNA"/>
</dbReference>
<dbReference type="RefSeq" id="WP_088619636.1">
    <property type="nucleotide sequence ID" value="NZ_CP022129.1"/>
</dbReference>
<dbReference type="AlphaFoldDB" id="A0A1Z4BZN8"/>
<accession>A0A1Z4BZN8</accession>
<reference evidence="2 3" key="1">
    <citation type="submission" date="2017-06" db="EMBL/GenBank/DDBJ databases">
        <title>Genome Sequencing of the methanotroph Methylovulum psychrotolerants str. HV10-M2 isolated from a high-altitude environment.</title>
        <authorList>
            <person name="Mateos-Rivera A."/>
        </authorList>
    </citation>
    <scope>NUCLEOTIDE SEQUENCE [LARGE SCALE GENOMIC DNA]</scope>
    <source>
        <strain evidence="2 3">HV10_M2</strain>
    </source>
</reference>
<evidence type="ECO:0000256" key="1">
    <source>
        <dbReference type="SAM" id="MobiDB-lite"/>
    </source>
</evidence>